<dbReference type="SUPFAM" id="SSF63712">
    <property type="entry name" value="Nicotinic receptor ligand binding domain-like"/>
    <property type="match status" value="1"/>
</dbReference>
<dbReference type="GO" id="GO:0016020">
    <property type="term" value="C:membrane"/>
    <property type="evidence" value="ECO:0007669"/>
    <property type="project" value="UniProtKB-SubCell"/>
</dbReference>
<keyword evidence="2 5" id="KW-0812">Transmembrane</keyword>
<dbReference type="Pfam" id="PF02932">
    <property type="entry name" value="Neur_chan_memb"/>
    <property type="match status" value="2"/>
</dbReference>
<gene>
    <name evidence="8" type="ORF">ACEWY4_017368</name>
</gene>
<dbReference type="InterPro" id="IPR006029">
    <property type="entry name" value="Neurotrans-gated_channel_TM"/>
</dbReference>
<keyword evidence="4 5" id="KW-0472">Membrane</keyword>
<evidence type="ECO:0000256" key="2">
    <source>
        <dbReference type="ARBA" id="ARBA00022692"/>
    </source>
</evidence>
<comment type="caution">
    <text evidence="8">The sequence shown here is derived from an EMBL/GenBank/DDBJ whole genome shotgun (WGS) entry which is preliminary data.</text>
</comment>
<dbReference type="InterPro" id="IPR006202">
    <property type="entry name" value="Neur_chan_lig-bd"/>
</dbReference>
<protein>
    <recommendedName>
        <fullName evidence="10">5-hydroxytryptamine receptor 3A-like</fullName>
    </recommendedName>
</protein>
<evidence type="ECO:0000259" key="7">
    <source>
        <dbReference type="Pfam" id="PF02932"/>
    </source>
</evidence>
<dbReference type="InterPro" id="IPR036734">
    <property type="entry name" value="Neur_chan_lig-bd_sf"/>
</dbReference>
<comment type="similarity">
    <text evidence="5">Belongs to the ligand-gated ion channel (TC 1.A.9) family.</text>
</comment>
<dbReference type="Proteomes" id="UP001591681">
    <property type="component" value="Unassembled WGS sequence"/>
</dbReference>
<dbReference type="GO" id="GO:0034220">
    <property type="term" value="P:monoatomic ion transmembrane transport"/>
    <property type="evidence" value="ECO:0007669"/>
    <property type="project" value="UniProtKB-KW"/>
</dbReference>
<evidence type="ECO:0000256" key="4">
    <source>
        <dbReference type="ARBA" id="ARBA00023136"/>
    </source>
</evidence>
<dbReference type="Gene3D" id="1.20.58.390">
    <property type="entry name" value="Neurotransmitter-gated ion-channel transmembrane domain"/>
    <property type="match status" value="2"/>
</dbReference>
<feature type="transmembrane region" description="Helical" evidence="5">
    <location>
        <begin position="390"/>
        <end position="410"/>
    </location>
</feature>
<comment type="subcellular location">
    <subcellularLocation>
        <location evidence="1">Membrane</location>
        <topology evidence="1">Multi-pass membrane protein</topology>
    </subcellularLocation>
</comment>
<name>A0ABD1JGX7_9TELE</name>
<keyword evidence="5" id="KW-0407">Ion channel</keyword>
<evidence type="ECO:0000259" key="6">
    <source>
        <dbReference type="Pfam" id="PF02931"/>
    </source>
</evidence>
<accession>A0ABD1JGX7</accession>
<organism evidence="8 9">
    <name type="scientific">Coilia grayii</name>
    <name type="common">Gray's grenadier anchovy</name>
    <dbReference type="NCBI Taxonomy" id="363190"/>
    <lineage>
        <taxon>Eukaryota</taxon>
        <taxon>Metazoa</taxon>
        <taxon>Chordata</taxon>
        <taxon>Craniata</taxon>
        <taxon>Vertebrata</taxon>
        <taxon>Euteleostomi</taxon>
        <taxon>Actinopterygii</taxon>
        <taxon>Neopterygii</taxon>
        <taxon>Teleostei</taxon>
        <taxon>Clupei</taxon>
        <taxon>Clupeiformes</taxon>
        <taxon>Clupeoidei</taxon>
        <taxon>Engraulidae</taxon>
        <taxon>Coilinae</taxon>
        <taxon>Coilia</taxon>
    </lineage>
</organism>
<dbReference type="Pfam" id="PF02931">
    <property type="entry name" value="Neur_chan_LBD"/>
    <property type="match status" value="1"/>
</dbReference>
<dbReference type="PRINTS" id="PR00252">
    <property type="entry name" value="NRIONCHANNEL"/>
</dbReference>
<dbReference type="PANTHER" id="PTHR18945">
    <property type="entry name" value="NEUROTRANSMITTER GATED ION CHANNEL"/>
    <property type="match status" value="1"/>
</dbReference>
<evidence type="ECO:0000256" key="5">
    <source>
        <dbReference type="RuleBase" id="RU000687"/>
    </source>
</evidence>
<feature type="transmembrane region" description="Helical" evidence="5">
    <location>
        <begin position="158"/>
        <end position="179"/>
    </location>
</feature>
<evidence type="ECO:0008006" key="10">
    <source>
        <dbReference type="Google" id="ProtNLM"/>
    </source>
</evidence>
<feature type="transmembrane region" description="Helical" evidence="5">
    <location>
        <begin position="191"/>
        <end position="210"/>
    </location>
</feature>
<evidence type="ECO:0000256" key="3">
    <source>
        <dbReference type="ARBA" id="ARBA00022989"/>
    </source>
</evidence>
<dbReference type="AlphaFoldDB" id="A0ABD1JGX7"/>
<evidence type="ECO:0000313" key="8">
    <source>
        <dbReference type="EMBL" id="KAL2086309.1"/>
    </source>
</evidence>
<proteinExistence type="inferred from homology"/>
<dbReference type="EMBL" id="JBHFQA010000015">
    <property type="protein sequence ID" value="KAL2086309.1"/>
    <property type="molecule type" value="Genomic_DNA"/>
</dbReference>
<feature type="domain" description="Neurotransmitter-gated ion-channel transmembrane" evidence="7">
    <location>
        <begin position="164"/>
        <end position="221"/>
    </location>
</feature>
<dbReference type="InterPro" id="IPR038050">
    <property type="entry name" value="Neuro_actylchol_rec"/>
</dbReference>
<reference evidence="8 9" key="1">
    <citation type="submission" date="2024-09" db="EMBL/GenBank/DDBJ databases">
        <title>A chromosome-level genome assembly of Gray's grenadier anchovy, Coilia grayii.</title>
        <authorList>
            <person name="Fu Z."/>
        </authorList>
    </citation>
    <scope>NUCLEOTIDE SEQUENCE [LARGE SCALE GENOMIC DNA]</scope>
    <source>
        <strain evidence="8">G4</strain>
        <tissue evidence="8">Muscle</tissue>
    </source>
</reference>
<dbReference type="InterPro" id="IPR018000">
    <property type="entry name" value="Neurotransmitter_ion_chnl_CS"/>
</dbReference>
<feature type="transmembrane region" description="Helical" evidence="5">
    <location>
        <begin position="268"/>
        <end position="293"/>
    </location>
</feature>
<dbReference type="Gene3D" id="2.70.170.10">
    <property type="entry name" value="Neurotransmitter-gated ion-channel ligand-binding domain"/>
    <property type="match status" value="1"/>
</dbReference>
<keyword evidence="3 5" id="KW-1133">Transmembrane helix</keyword>
<feature type="domain" description="Neurotransmitter-gated ion-channel transmembrane" evidence="7">
    <location>
        <begin position="244"/>
        <end position="310"/>
    </location>
</feature>
<dbReference type="PROSITE" id="PS00236">
    <property type="entry name" value="NEUROTR_ION_CHANNEL"/>
    <property type="match status" value="1"/>
</dbReference>
<dbReference type="InterPro" id="IPR036719">
    <property type="entry name" value="Neuro-gated_channel_TM_sf"/>
</dbReference>
<feature type="domain" description="Neurotransmitter-gated ion-channel ligand-binding" evidence="6">
    <location>
        <begin position="5"/>
        <end position="156"/>
    </location>
</feature>
<evidence type="ECO:0000313" key="9">
    <source>
        <dbReference type="Proteomes" id="UP001591681"/>
    </source>
</evidence>
<sequence>MRVLSVLDVIWRDESVWWDPSWYGGLQHISLPSAFMWTPDISIREAISEERQQSGVFVRVNSSGWVSRETVAMVTLRCDLAMMMFPFDTQHCNLTFQSHLHTAEELELCLERSTIAPISTHGEWDLISTLSALQLSQSQAGRHYSRLSFQLVLRRHSLFYVLNLLVPSALVMLVDLAGFCVPVESAERLPFKVTLLLGYTVYLLLATDLLPPFKDQTPMLGGSHTHTHTHTLKHTHTHTHTHMLLLGYTVYLLLATDLLPPFKDQTPMLGVYLVGCLVFLSISLSESALLLALGQPDIHTHTQPSPLHRLAQRLHFRMSPPGGVGEHRDSSRRGLERSFRMLGSCGRGCVMHMLGEELSAVGEELRRLNVRRGERSDALRLMEALDSLCFRLYASALTVFMLSLGLLWTINS</sequence>
<dbReference type="InterPro" id="IPR006201">
    <property type="entry name" value="Neur_channel"/>
</dbReference>
<keyword evidence="9" id="KW-1185">Reference proteome</keyword>
<dbReference type="SUPFAM" id="SSF90112">
    <property type="entry name" value="Neurotransmitter-gated ion-channel transmembrane pore"/>
    <property type="match status" value="2"/>
</dbReference>
<keyword evidence="5" id="KW-0406">Ion transport</keyword>
<evidence type="ECO:0000256" key="1">
    <source>
        <dbReference type="ARBA" id="ARBA00004141"/>
    </source>
</evidence>
<keyword evidence="5" id="KW-0813">Transport</keyword>